<proteinExistence type="predicted"/>
<name>A0A126Q1Q0_ALTMA</name>
<evidence type="ECO:0000313" key="1">
    <source>
        <dbReference type="EMBL" id="AMJ99183.1"/>
    </source>
</evidence>
<accession>A0A126Q1Q0</accession>
<gene>
    <name evidence="1" type="ORF">AVL55_14075</name>
</gene>
<evidence type="ECO:0000313" key="2">
    <source>
        <dbReference type="Proteomes" id="UP000063991"/>
    </source>
</evidence>
<dbReference type="EMBL" id="CP014323">
    <property type="protein sequence ID" value="AMJ99183.1"/>
    <property type="molecule type" value="Genomic_DNA"/>
</dbReference>
<sequence>MFCHFFNQRYIANSRSKESAELSADEYKLLEPDQVEFDEPELFISQSDFEDVKKFGDIYNDEYSSIKNLFHQLYSLNKVTNMSLSWEPDVVIFARPDLQYLDNLKDELESTLRKNDTVIKVPNWQNCGGVNDRFAIISGRQAIEAYGKRYLKALEYCKSKNKPIHSERLLKFALSNKKIERIPHRAVRVRANGENVHENFINYRVMDFHNLIVNTFNLSIDNKFLWSWAWKVHKIILLFSKRKVDIKENIHSE</sequence>
<reference evidence="1 2" key="1">
    <citation type="submission" date="2015-12" db="EMBL/GenBank/DDBJ databases">
        <authorList>
            <person name="Shamseldin A."/>
            <person name="Moawad H."/>
            <person name="Abd El-Rahim W.M."/>
            <person name="Sadowsky M.J."/>
        </authorList>
    </citation>
    <scope>NUCLEOTIDE SEQUENCE [LARGE SCALE GENOMIC DNA]</scope>
    <source>
        <strain evidence="1 2">D7</strain>
    </source>
</reference>
<organism evidence="1 2">
    <name type="scientific">Alteromonas macleodii</name>
    <name type="common">Pseudoalteromonas macleodii</name>
    <dbReference type="NCBI Taxonomy" id="28108"/>
    <lineage>
        <taxon>Bacteria</taxon>
        <taxon>Pseudomonadati</taxon>
        <taxon>Pseudomonadota</taxon>
        <taxon>Gammaproteobacteria</taxon>
        <taxon>Alteromonadales</taxon>
        <taxon>Alteromonadaceae</taxon>
        <taxon>Alteromonas/Salinimonas group</taxon>
        <taxon>Alteromonas</taxon>
    </lineage>
</organism>
<dbReference type="AlphaFoldDB" id="A0A126Q1Q0"/>
<dbReference type="Proteomes" id="UP000063991">
    <property type="component" value="Chromosome"/>
</dbReference>
<protein>
    <submittedName>
        <fullName evidence="1">Uncharacterized protein</fullName>
    </submittedName>
</protein>